<dbReference type="EMBL" id="CAWVOK010000014">
    <property type="protein sequence ID" value="CAK8162752.1"/>
    <property type="molecule type" value="Genomic_DNA"/>
</dbReference>
<feature type="transmembrane region" description="Helical" evidence="14">
    <location>
        <begin position="31"/>
        <end position="49"/>
    </location>
</feature>
<protein>
    <recommendedName>
        <fullName evidence="12">High-affinity zinc uptake system membrane protein ZnuB</fullName>
    </recommendedName>
</protein>
<keyword evidence="11 14" id="KW-0472">Membrane</keyword>
<evidence type="ECO:0000256" key="5">
    <source>
        <dbReference type="ARBA" id="ARBA00022475"/>
    </source>
</evidence>
<reference evidence="15 16" key="1">
    <citation type="submission" date="2024-01" db="EMBL/GenBank/DDBJ databases">
        <authorList>
            <person name="Kunselman E."/>
        </authorList>
    </citation>
    <scope>NUCLEOTIDE SEQUENCE [LARGE SCALE GENOMIC DNA]</scope>
    <source>
        <strain evidence="15">2 abalone samples</strain>
    </source>
</reference>
<dbReference type="PANTHER" id="PTHR30477">
    <property type="entry name" value="ABC-TRANSPORTER METAL-BINDING PROTEIN"/>
    <property type="match status" value="1"/>
</dbReference>
<proteinExistence type="inferred from homology"/>
<evidence type="ECO:0000256" key="8">
    <source>
        <dbReference type="ARBA" id="ARBA00022906"/>
    </source>
</evidence>
<keyword evidence="8" id="KW-0864">Zinc transport</keyword>
<dbReference type="Pfam" id="PF00950">
    <property type="entry name" value="ABC-3"/>
    <property type="match status" value="1"/>
</dbReference>
<comment type="similarity">
    <text evidence="3 13">Belongs to the ABC-3 integral membrane protein family.</text>
</comment>
<dbReference type="SUPFAM" id="SSF81345">
    <property type="entry name" value="ABC transporter involved in vitamin B12 uptake, BtuC"/>
    <property type="match status" value="1"/>
</dbReference>
<feature type="transmembrane region" description="Helical" evidence="14">
    <location>
        <begin position="122"/>
        <end position="143"/>
    </location>
</feature>
<comment type="caution">
    <text evidence="15">The sequence shown here is derived from an EMBL/GenBank/DDBJ whole genome shotgun (WGS) entry which is preliminary data.</text>
</comment>
<dbReference type="RefSeq" id="WP_338363796.1">
    <property type="nucleotide sequence ID" value="NZ_CAWVOK010000014.1"/>
</dbReference>
<dbReference type="Gene3D" id="1.10.3470.10">
    <property type="entry name" value="ABC transporter involved in vitamin B12 uptake, BtuC"/>
    <property type="match status" value="1"/>
</dbReference>
<sequence length="263" mass="28900">MLAICSIVVVLLIAAVAAVIGCFVVWRKIEYFGDALSHSLMIGAAVALFVDIDQMLIMAAMSLMLAVIVVNLSNSAHGENLVVSILANGLMAFSIVIVFFFKGSGYESFEEFLLGEVKSLSFTDIYVALTLVLLAIFMFYLRWDKWLLISVSKDLSMVDIPNKKRLDMEYYALLSLFIAVTIKIAGILLVTSVLTIPAAIARFYAKNIPSMVFYSLIISLTATALGLFIDYCYGVPFASVTVSLEFTAFVLISLIRKSNVFIT</sequence>
<evidence type="ECO:0000256" key="3">
    <source>
        <dbReference type="ARBA" id="ARBA00008034"/>
    </source>
</evidence>
<evidence type="ECO:0000256" key="2">
    <source>
        <dbReference type="ARBA" id="ARBA00004651"/>
    </source>
</evidence>
<evidence type="ECO:0000256" key="6">
    <source>
        <dbReference type="ARBA" id="ARBA00022692"/>
    </source>
</evidence>
<organism evidence="15 16">
    <name type="scientific">Candidatus Xenohaliotis californiensis</name>
    <dbReference type="NCBI Taxonomy" id="84677"/>
    <lineage>
        <taxon>Bacteria</taxon>
        <taxon>Pseudomonadati</taxon>
        <taxon>Pseudomonadota</taxon>
        <taxon>Alphaproteobacteria</taxon>
        <taxon>Rickettsiales</taxon>
        <taxon>Anaplasmataceae</taxon>
        <taxon>Candidatus Xenohaliotis</taxon>
    </lineage>
</organism>
<dbReference type="PANTHER" id="PTHR30477:SF23">
    <property type="entry name" value="HIGH-AFFINITY ZINC UPTAKE SYSTEM MEMBRANE PROTEIN ZNUB"/>
    <property type="match status" value="1"/>
</dbReference>
<feature type="transmembrane region" description="Helical" evidence="14">
    <location>
        <begin position="81"/>
        <end position="101"/>
    </location>
</feature>
<comment type="subcellular location">
    <subcellularLocation>
        <location evidence="2 13">Cell membrane</location>
        <topology evidence="2 13">Multi-pass membrane protein</topology>
    </subcellularLocation>
</comment>
<name>A0ABM9N7S4_9RICK</name>
<keyword evidence="10" id="KW-0406">Ion transport</keyword>
<evidence type="ECO:0000256" key="4">
    <source>
        <dbReference type="ARBA" id="ARBA00022448"/>
    </source>
</evidence>
<dbReference type="InterPro" id="IPR037294">
    <property type="entry name" value="ABC_BtuC-like"/>
</dbReference>
<accession>A0ABM9N7S4</accession>
<dbReference type="Proteomes" id="UP001314181">
    <property type="component" value="Unassembled WGS sequence"/>
</dbReference>
<feature type="transmembrane region" description="Helical" evidence="14">
    <location>
        <begin position="235"/>
        <end position="255"/>
    </location>
</feature>
<keyword evidence="5" id="KW-1003">Cell membrane</keyword>
<evidence type="ECO:0000256" key="9">
    <source>
        <dbReference type="ARBA" id="ARBA00022989"/>
    </source>
</evidence>
<evidence type="ECO:0000313" key="16">
    <source>
        <dbReference type="Proteomes" id="UP001314181"/>
    </source>
</evidence>
<feature type="transmembrane region" description="Helical" evidence="14">
    <location>
        <begin position="211"/>
        <end position="229"/>
    </location>
</feature>
<evidence type="ECO:0000256" key="1">
    <source>
        <dbReference type="ARBA" id="ARBA00002313"/>
    </source>
</evidence>
<gene>
    <name evidence="15" type="ORF">CAXC1_220045</name>
</gene>
<evidence type="ECO:0000313" key="15">
    <source>
        <dbReference type="EMBL" id="CAK8162752.1"/>
    </source>
</evidence>
<evidence type="ECO:0000256" key="11">
    <source>
        <dbReference type="ARBA" id="ARBA00023136"/>
    </source>
</evidence>
<keyword evidence="6 13" id="KW-0812">Transmembrane</keyword>
<keyword evidence="7" id="KW-0862">Zinc</keyword>
<keyword evidence="4 13" id="KW-0813">Transport</keyword>
<evidence type="ECO:0000256" key="10">
    <source>
        <dbReference type="ARBA" id="ARBA00023065"/>
    </source>
</evidence>
<evidence type="ECO:0000256" key="12">
    <source>
        <dbReference type="ARBA" id="ARBA00040080"/>
    </source>
</evidence>
<evidence type="ECO:0000256" key="14">
    <source>
        <dbReference type="SAM" id="Phobius"/>
    </source>
</evidence>
<feature type="transmembrane region" description="Helical" evidence="14">
    <location>
        <begin position="56"/>
        <end position="75"/>
    </location>
</feature>
<comment type="function">
    <text evidence="1">Involved in the high-affinity zinc uptake transport system.</text>
</comment>
<evidence type="ECO:0000256" key="7">
    <source>
        <dbReference type="ARBA" id="ARBA00022833"/>
    </source>
</evidence>
<feature type="transmembrane region" description="Helical" evidence="14">
    <location>
        <begin position="170"/>
        <end position="199"/>
    </location>
</feature>
<evidence type="ECO:0000256" key="13">
    <source>
        <dbReference type="RuleBase" id="RU003943"/>
    </source>
</evidence>
<dbReference type="InterPro" id="IPR001626">
    <property type="entry name" value="ABC_TroCD"/>
</dbReference>
<keyword evidence="16" id="KW-1185">Reference proteome</keyword>
<keyword evidence="9 14" id="KW-1133">Transmembrane helix</keyword>